<evidence type="ECO:0008006" key="10">
    <source>
        <dbReference type="Google" id="ProtNLM"/>
    </source>
</evidence>
<proteinExistence type="inferred from homology"/>
<keyword evidence="2" id="KW-1277">Toxin-antitoxin system</keyword>
<evidence type="ECO:0000256" key="2">
    <source>
        <dbReference type="ARBA" id="ARBA00022649"/>
    </source>
</evidence>
<keyword evidence="5" id="KW-0378">Hydrolase</keyword>
<evidence type="ECO:0000313" key="9">
    <source>
        <dbReference type="Proteomes" id="UP000179157"/>
    </source>
</evidence>
<evidence type="ECO:0000256" key="6">
    <source>
        <dbReference type="ARBA" id="ARBA00022884"/>
    </source>
</evidence>
<comment type="similarity">
    <text evidence="1">Belongs to the HicA mRNA interferase family.</text>
</comment>
<evidence type="ECO:0000313" key="8">
    <source>
        <dbReference type="EMBL" id="OGF54581.1"/>
    </source>
</evidence>
<sequence length="74" mass="8307">MPKLRPEKPTEVIRKLRQLGFEGPFGGGRHPVMRRPQTGKKISVPMHKGQDLPIGTLRAILRAVGISIEEWAKL</sequence>
<protein>
    <recommendedName>
        <fullName evidence="10">Toxin HicA</fullName>
    </recommendedName>
</protein>
<keyword evidence="7" id="KW-0346">Stress response</keyword>
<dbReference type="GO" id="GO:0003729">
    <property type="term" value="F:mRNA binding"/>
    <property type="evidence" value="ECO:0007669"/>
    <property type="project" value="InterPro"/>
</dbReference>
<dbReference type="InterPro" id="IPR038570">
    <property type="entry name" value="HicA_sf"/>
</dbReference>
<dbReference type="EMBL" id="MFGX01000076">
    <property type="protein sequence ID" value="OGF54581.1"/>
    <property type="molecule type" value="Genomic_DNA"/>
</dbReference>
<dbReference type="SUPFAM" id="SSF54786">
    <property type="entry name" value="YcfA/nrd intein domain"/>
    <property type="match status" value="1"/>
</dbReference>
<keyword evidence="3" id="KW-0540">Nuclease</keyword>
<evidence type="ECO:0000256" key="1">
    <source>
        <dbReference type="ARBA" id="ARBA00006620"/>
    </source>
</evidence>
<organism evidence="8 9">
    <name type="scientific">Fraserbacteria sp. (strain RBG_16_55_9)</name>
    <dbReference type="NCBI Taxonomy" id="1817864"/>
    <lineage>
        <taxon>Bacteria</taxon>
        <taxon>Candidatus Fraseribacteriota</taxon>
    </lineage>
</organism>
<evidence type="ECO:0000256" key="4">
    <source>
        <dbReference type="ARBA" id="ARBA00022759"/>
    </source>
</evidence>
<accession>A0A1F5UV67</accession>
<dbReference type="Proteomes" id="UP000179157">
    <property type="component" value="Unassembled WGS sequence"/>
</dbReference>
<evidence type="ECO:0000256" key="5">
    <source>
        <dbReference type="ARBA" id="ARBA00022801"/>
    </source>
</evidence>
<evidence type="ECO:0000256" key="7">
    <source>
        <dbReference type="ARBA" id="ARBA00023016"/>
    </source>
</evidence>
<dbReference type="GO" id="GO:0016787">
    <property type="term" value="F:hydrolase activity"/>
    <property type="evidence" value="ECO:0007669"/>
    <property type="project" value="UniProtKB-KW"/>
</dbReference>
<keyword evidence="4" id="KW-0255">Endonuclease</keyword>
<keyword evidence="6" id="KW-0694">RNA-binding</keyword>
<dbReference type="AlphaFoldDB" id="A0A1F5UV67"/>
<name>A0A1F5UV67_FRAXR</name>
<reference evidence="8 9" key="1">
    <citation type="journal article" date="2016" name="Nat. Commun.">
        <title>Thousands of microbial genomes shed light on interconnected biogeochemical processes in an aquifer system.</title>
        <authorList>
            <person name="Anantharaman K."/>
            <person name="Brown C.T."/>
            <person name="Hug L.A."/>
            <person name="Sharon I."/>
            <person name="Castelle C.J."/>
            <person name="Probst A.J."/>
            <person name="Thomas B.C."/>
            <person name="Singh A."/>
            <person name="Wilkins M.J."/>
            <person name="Karaoz U."/>
            <person name="Brodie E.L."/>
            <person name="Williams K.H."/>
            <person name="Hubbard S.S."/>
            <person name="Banfield J.F."/>
        </authorList>
    </citation>
    <scope>NUCLEOTIDE SEQUENCE [LARGE SCALE GENOMIC DNA]</scope>
    <source>
        <strain evidence="9">RBG_16_55_9</strain>
    </source>
</reference>
<dbReference type="InterPro" id="IPR012933">
    <property type="entry name" value="HicA_mRNA_interferase"/>
</dbReference>
<evidence type="ECO:0000256" key="3">
    <source>
        <dbReference type="ARBA" id="ARBA00022722"/>
    </source>
</evidence>
<dbReference type="Gene3D" id="3.30.920.30">
    <property type="entry name" value="Hypothetical protein"/>
    <property type="match status" value="1"/>
</dbReference>
<dbReference type="STRING" id="1817864.A2Z21_06795"/>
<gene>
    <name evidence="8" type="ORF">A2Z21_06795</name>
</gene>
<dbReference type="GO" id="GO:0004519">
    <property type="term" value="F:endonuclease activity"/>
    <property type="evidence" value="ECO:0007669"/>
    <property type="project" value="UniProtKB-KW"/>
</dbReference>
<comment type="caution">
    <text evidence="8">The sequence shown here is derived from an EMBL/GenBank/DDBJ whole genome shotgun (WGS) entry which is preliminary data.</text>
</comment>
<dbReference type="Pfam" id="PF07927">
    <property type="entry name" value="HicA_toxin"/>
    <property type="match status" value="1"/>
</dbReference>